<feature type="transmembrane region" description="Helical" evidence="7">
    <location>
        <begin position="137"/>
        <end position="157"/>
    </location>
</feature>
<dbReference type="GO" id="GO:0140359">
    <property type="term" value="F:ABC-type transporter activity"/>
    <property type="evidence" value="ECO:0007669"/>
    <property type="project" value="InterPro"/>
</dbReference>
<dbReference type="PANTHER" id="PTHR24221:SF248">
    <property type="entry name" value="ABC TRANSPORTER TRANSMEMBRANE REGION"/>
    <property type="match status" value="1"/>
</dbReference>
<keyword evidence="11" id="KW-1185">Reference proteome</keyword>
<dbReference type="InterPro" id="IPR027417">
    <property type="entry name" value="P-loop_NTPase"/>
</dbReference>
<feature type="transmembrane region" description="Helical" evidence="7">
    <location>
        <begin position="23"/>
        <end position="44"/>
    </location>
</feature>
<keyword evidence="3" id="KW-0547">Nucleotide-binding</keyword>
<evidence type="ECO:0000259" key="9">
    <source>
        <dbReference type="PROSITE" id="PS50929"/>
    </source>
</evidence>
<dbReference type="InterPro" id="IPR003593">
    <property type="entry name" value="AAA+_ATPase"/>
</dbReference>
<feature type="domain" description="ABC transmembrane type-1" evidence="9">
    <location>
        <begin position="25"/>
        <end position="304"/>
    </location>
</feature>
<evidence type="ECO:0000256" key="5">
    <source>
        <dbReference type="ARBA" id="ARBA00022989"/>
    </source>
</evidence>
<evidence type="ECO:0000256" key="7">
    <source>
        <dbReference type="SAM" id="Phobius"/>
    </source>
</evidence>
<protein>
    <submittedName>
        <fullName evidence="10">ABC-type bacteriocin/lantibiotic exporter</fullName>
    </submittedName>
</protein>
<dbReference type="KEGG" id="dsf:UWK_03518"/>
<dbReference type="PATRIC" id="fig|1167006.5.peg.3783"/>
<dbReference type="Gene3D" id="3.40.50.300">
    <property type="entry name" value="P-loop containing nucleotide triphosphate hydrolases"/>
    <property type="match status" value="1"/>
</dbReference>
<dbReference type="Pfam" id="PF00005">
    <property type="entry name" value="ABC_tran"/>
    <property type="match status" value="1"/>
</dbReference>
<dbReference type="Proteomes" id="UP000011721">
    <property type="component" value="Chromosome"/>
</dbReference>
<dbReference type="InterPro" id="IPR036640">
    <property type="entry name" value="ABC1_TM_sf"/>
</dbReference>
<evidence type="ECO:0000256" key="4">
    <source>
        <dbReference type="ARBA" id="ARBA00022840"/>
    </source>
</evidence>
<dbReference type="eggNOG" id="COG2274">
    <property type="taxonomic scope" value="Bacteria"/>
</dbReference>
<dbReference type="InterPro" id="IPR003439">
    <property type="entry name" value="ABC_transporter-like_ATP-bd"/>
</dbReference>
<dbReference type="GO" id="GO:0005524">
    <property type="term" value="F:ATP binding"/>
    <property type="evidence" value="ECO:0007669"/>
    <property type="project" value="UniProtKB-KW"/>
</dbReference>
<dbReference type="Pfam" id="PF00664">
    <property type="entry name" value="ABC_membrane"/>
    <property type="match status" value="1"/>
</dbReference>
<feature type="transmembrane region" description="Helical" evidence="7">
    <location>
        <begin position="56"/>
        <end position="76"/>
    </location>
</feature>
<comment type="subcellular location">
    <subcellularLocation>
        <location evidence="1">Cell membrane</location>
        <topology evidence="1">Multi-pass membrane protein</topology>
    </subcellularLocation>
</comment>
<organism evidence="10 11">
    <name type="scientific">Desulfocapsa sulfexigens (strain DSM 10523 / SB164P1)</name>
    <dbReference type="NCBI Taxonomy" id="1167006"/>
    <lineage>
        <taxon>Bacteria</taxon>
        <taxon>Pseudomonadati</taxon>
        <taxon>Thermodesulfobacteriota</taxon>
        <taxon>Desulfobulbia</taxon>
        <taxon>Desulfobulbales</taxon>
        <taxon>Desulfocapsaceae</taxon>
        <taxon>Desulfocapsa</taxon>
    </lineage>
</organism>
<dbReference type="CDD" id="cd18566">
    <property type="entry name" value="ABC_6TM_PrtD_LapB_HlyB_like"/>
    <property type="match status" value="1"/>
</dbReference>
<dbReference type="EMBL" id="CP003985">
    <property type="protein sequence ID" value="AGF80034.1"/>
    <property type="molecule type" value="Genomic_DNA"/>
</dbReference>
<dbReference type="GO" id="GO:0016887">
    <property type="term" value="F:ATP hydrolysis activity"/>
    <property type="evidence" value="ECO:0007669"/>
    <property type="project" value="InterPro"/>
</dbReference>
<name>M1NKC8_DESSD</name>
<dbReference type="Gene3D" id="1.20.1560.10">
    <property type="entry name" value="ABC transporter type 1, transmembrane domain"/>
    <property type="match status" value="1"/>
</dbReference>
<dbReference type="AlphaFoldDB" id="M1NKC8"/>
<dbReference type="PROSITE" id="PS50929">
    <property type="entry name" value="ABC_TM1F"/>
    <property type="match status" value="1"/>
</dbReference>
<dbReference type="HOGENOM" id="CLU_000604_95_6_7"/>
<dbReference type="STRING" id="1167006.UWK_03518"/>
<keyword evidence="4" id="KW-0067">ATP-binding</keyword>
<accession>M1NKC8</accession>
<evidence type="ECO:0000259" key="8">
    <source>
        <dbReference type="PROSITE" id="PS50893"/>
    </source>
</evidence>
<evidence type="ECO:0000313" key="11">
    <source>
        <dbReference type="Proteomes" id="UP000011721"/>
    </source>
</evidence>
<evidence type="ECO:0000256" key="1">
    <source>
        <dbReference type="ARBA" id="ARBA00004651"/>
    </source>
</evidence>
<dbReference type="InterPro" id="IPR011527">
    <property type="entry name" value="ABC1_TM_dom"/>
</dbReference>
<evidence type="ECO:0000256" key="2">
    <source>
        <dbReference type="ARBA" id="ARBA00022692"/>
    </source>
</evidence>
<dbReference type="SMART" id="SM00382">
    <property type="entry name" value="AAA"/>
    <property type="match status" value="1"/>
</dbReference>
<feature type="transmembrane region" description="Helical" evidence="7">
    <location>
        <begin position="163"/>
        <end position="183"/>
    </location>
</feature>
<dbReference type="GO" id="GO:0005886">
    <property type="term" value="C:plasma membrane"/>
    <property type="evidence" value="ECO:0007669"/>
    <property type="project" value="UniProtKB-SubCell"/>
</dbReference>
<dbReference type="SUPFAM" id="SSF52540">
    <property type="entry name" value="P-loop containing nucleoside triphosphate hydrolases"/>
    <property type="match status" value="1"/>
</dbReference>
<keyword evidence="6 7" id="KW-0472">Membrane</keyword>
<evidence type="ECO:0000313" key="10">
    <source>
        <dbReference type="EMBL" id="AGF80034.1"/>
    </source>
</evidence>
<dbReference type="RefSeq" id="WP_015405716.1">
    <property type="nucleotide sequence ID" value="NC_020304.1"/>
</dbReference>
<dbReference type="InterPro" id="IPR039421">
    <property type="entry name" value="Type_1_exporter"/>
</dbReference>
<dbReference type="GO" id="GO:0034040">
    <property type="term" value="F:ATPase-coupled lipid transmembrane transporter activity"/>
    <property type="evidence" value="ECO:0007669"/>
    <property type="project" value="TreeGrafter"/>
</dbReference>
<gene>
    <name evidence="10" type="ordered locus">UWK_03518</name>
</gene>
<dbReference type="SUPFAM" id="SSF90123">
    <property type="entry name" value="ABC transporter transmembrane region"/>
    <property type="match status" value="1"/>
</dbReference>
<dbReference type="PANTHER" id="PTHR24221">
    <property type="entry name" value="ATP-BINDING CASSETTE SUB-FAMILY B"/>
    <property type="match status" value="1"/>
</dbReference>
<dbReference type="OrthoDB" id="5288404at2"/>
<keyword evidence="2 7" id="KW-0812">Transmembrane</keyword>
<sequence length="570" mass="62841">MAGKNRITKIPADTLVNKNSNRFYLMLSTLVINLLALAMPIMMLQTYDRILPSHGIGTLVLLISGVACAVTLEVGLRLARSYLTGWSGAVFEHKTACAAMSHLLNANVQAFEKQGAGAYIQKMAAITRLRSFYSGQALMTMVDLPFVITFLVLIGYIGGDLVFVPLTLFILFCIISWIVGIRLKQEVKEQDFSDKIRYNFLIETLTGIHSIKSQGLEKFFFRRNDRLQNRISAAHFQVALSNNIAMSSGMLFGQIMTVSVVSYGAIKVLNGDMGTGGLAACLLLSGRVMQPVQRALGLWTRFQSFFIDKKELEDIFALPGSSYGDTETVMQPTGLVSCRNLSFSYGEKSSLLFDDINLSLRTGQSISLIGEQGSGRTTFINLLTGLYKPTEGQITIDGANPSQVSPVQLASHIGYLPEKGAIFHGTIMENLTFFGTIPEKDALKAAEHLEVSEAVALLPNGYKTVLSDSVTDPIPPGLKQRISIARALATRPRIILFNNADRNLDRSGYNLVFRILGRLKKNTVLIIISDDRNILRLADKEYYIVNGKLEENAPVDSKLFSVLPFRELRA</sequence>
<evidence type="ECO:0000256" key="3">
    <source>
        <dbReference type="ARBA" id="ARBA00022741"/>
    </source>
</evidence>
<keyword evidence="5 7" id="KW-1133">Transmembrane helix</keyword>
<evidence type="ECO:0000256" key="6">
    <source>
        <dbReference type="ARBA" id="ARBA00023136"/>
    </source>
</evidence>
<reference evidence="11" key="1">
    <citation type="journal article" date="2013" name="Stand. Genomic Sci.">
        <title>Complete genome sequence of Desulfocapsa sulfexigens, a marine deltaproteobacterium specialized in disproportionating inorganic sulfur compounds.</title>
        <authorList>
            <person name="Finster K.W."/>
            <person name="Kjeldsen K.U."/>
            <person name="Kube M."/>
            <person name="Reinhardt R."/>
            <person name="Mussmann M."/>
            <person name="Amann R."/>
            <person name="Schreiber L."/>
        </authorList>
    </citation>
    <scope>NUCLEOTIDE SEQUENCE [LARGE SCALE GENOMIC DNA]</scope>
    <source>
        <strain evidence="11">DSM 10523 / SB164P1</strain>
    </source>
</reference>
<proteinExistence type="predicted"/>
<feature type="domain" description="ABC transporter" evidence="8">
    <location>
        <begin position="336"/>
        <end position="570"/>
    </location>
</feature>
<dbReference type="PROSITE" id="PS50893">
    <property type="entry name" value="ABC_TRANSPORTER_2"/>
    <property type="match status" value="1"/>
</dbReference>